<name>A0A0L8IC39_OCTBM</name>
<dbReference type="GO" id="GO:0003677">
    <property type="term" value="F:DNA binding"/>
    <property type="evidence" value="ECO:0007669"/>
    <property type="project" value="InterPro"/>
</dbReference>
<dbReference type="Pfam" id="PF04218">
    <property type="entry name" value="CENP-B_N"/>
    <property type="match status" value="1"/>
</dbReference>
<dbReference type="SUPFAM" id="SSF46689">
    <property type="entry name" value="Homeodomain-like"/>
    <property type="match status" value="1"/>
</dbReference>
<evidence type="ECO:0000313" key="2">
    <source>
        <dbReference type="EMBL" id="KOF99017.1"/>
    </source>
</evidence>
<dbReference type="Gene3D" id="1.10.10.60">
    <property type="entry name" value="Homeodomain-like"/>
    <property type="match status" value="2"/>
</dbReference>
<dbReference type="EMBL" id="KQ416037">
    <property type="protein sequence ID" value="KOF99017.1"/>
    <property type="molecule type" value="Genomic_DNA"/>
</dbReference>
<evidence type="ECO:0000259" key="1">
    <source>
        <dbReference type="Pfam" id="PF04218"/>
    </source>
</evidence>
<sequence length="133" mass="15127">MPKGRQPIENLANYNDISISKIHSETAKRHAILLEDKLAMIKRHEKGEKVVAIARSLGMSRTTVSTIVHNKDKILALLKYEASGMKNTVINKKRGKIFEEMESLLSLWIVRLNCQRATNSQNIIQEKAMSLRT</sequence>
<gene>
    <name evidence="2" type="ORF">OCBIM_22020991mg</name>
</gene>
<reference evidence="2" key="1">
    <citation type="submission" date="2015-07" db="EMBL/GenBank/DDBJ databases">
        <title>MeaNS - Measles Nucleotide Surveillance Program.</title>
        <authorList>
            <person name="Tran T."/>
            <person name="Druce J."/>
        </authorList>
    </citation>
    <scope>NUCLEOTIDE SEQUENCE</scope>
    <source>
        <strain evidence="2">UCB-OBI-ISO-001</strain>
        <tissue evidence="2">Gonad</tissue>
    </source>
</reference>
<proteinExistence type="predicted"/>
<dbReference type="InterPro" id="IPR007889">
    <property type="entry name" value="HTH_Psq"/>
</dbReference>
<protein>
    <recommendedName>
        <fullName evidence="1">HTH psq-type domain-containing protein</fullName>
    </recommendedName>
</protein>
<dbReference type="InterPro" id="IPR009057">
    <property type="entry name" value="Homeodomain-like_sf"/>
</dbReference>
<organism evidence="2">
    <name type="scientific">Octopus bimaculoides</name>
    <name type="common">California two-spotted octopus</name>
    <dbReference type="NCBI Taxonomy" id="37653"/>
    <lineage>
        <taxon>Eukaryota</taxon>
        <taxon>Metazoa</taxon>
        <taxon>Spiralia</taxon>
        <taxon>Lophotrochozoa</taxon>
        <taxon>Mollusca</taxon>
        <taxon>Cephalopoda</taxon>
        <taxon>Coleoidea</taxon>
        <taxon>Octopodiformes</taxon>
        <taxon>Octopoda</taxon>
        <taxon>Incirrata</taxon>
        <taxon>Octopodidae</taxon>
        <taxon>Octopus</taxon>
    </lineage>
</organism>
<feature type="domain" description="HTH psq-type" evidence="1">
    <location>
        <begin position="30"/>
        <end position="76"/>
    </location>
</feature>
<dbReference type="AlphaFoldDB" id="A0A0L8IC39"/>
<accession>A0A0L8IC39</accession>
<dbReference type="OrthoDB" id="9909311at2759"/>